<proteinExistence type="inferred from homology"/>
<keyword evidence="11" id="KW-0862">Zinc</keyword>
<organism evidence="15 16">
    <name type="scientific">Colocasia esculenta</name>
    <name type="common">Wild taro</name>
    <name type="synonym">Arum esculentum</name>
    <dbReference type="NCBI Taxonomy" id="4460"/>
    <lineage>
        <taxon>Eukaryota</taxon>
        <taxon>Viridiplantae</taxon>
        <taxon>Streptophyta</taxon>
        <taxon>Embryophyta</taxon>
        <taxon>Tracheophyta</taxon>
        <taxon>Spermatophyta</taxon>
        <taxon>Magnoliopsida</taxon>
        <taxon>Liliopsida</taxon>
        <taxon>Araceae</taxon>
        <taxon>Aroideae</taxon>
        <taxon>Colocasieae</taxon>
        <taxon>Colocasia</taxon>
    </lineage>
</organism>
<evidence type="ECO:0000256" key="4">
    <source>
        <dbReference type="ARBA" id="ARBA00005884"/>
    </source>
</evidence>
<sequence length="365" mass="40543">MAEEMWKPSGEHLADSIDDQYFLVLLDDPEDFLSAYEKQALVPDLGEEVSLALDDNYARLLQLQEMLFSSAVAAKVATPLPDHSSMHHQEPAGCHCLTGPSSLLDTVIIAGESSCKPTFCGICAEAKPWAEMFPNPNCGHIFCKQCVRRYISANLQENITAVRCLASGCGEALEPEHCREILPADVFDRWGMALCEATFLGWRTFYCPFKDCSAPLLDDGEGDVRESECPHCHRLFCAQCGVPWHAGVECVEFQRLGDDERGSQDLMLLDMAKSKSWKRCPTCRFFVERSEGCLHMTCRYTVYSSIEQSDRYGMVCGCTSTDACWISLDAGAEFSSATDAVRLGMILTTDATLENPTVCRWKLAD</sequence>
<dbReference type="InterPro" id="IPR031127">
    <property type="entry name" value="E3_UB_ligase_RBR"/>
</dbReference>
<dbReference type="InterPro" id="IPR002867">
    <property type="entry name" value="IBR_dom"/>
</dbReference>
<dbReference type="Gene3D" id="3.30.40.10">
    <property type="entry name" value="Zinc/RING finger domain, C3HC4 (zinc finger)"/>
    <property type="match status" value="1"/>
</dbReference>
<keyword evidence="9 12" id="KW-0863">Zinc-finger</keyword>
<reference evidence="15" key="1">
    <citation type="submission" date="2017-07" db="EMBL/GenBank/DDBJ databases">
        <title>Taro Niue Genome Assembly and Annotation.</title>
        <authorList>
            <person name="Atibalentja N."/>
            <person name="Keating K."/>
            <person name="Fields C.J."/>
        </authorList>
    </citation>
    <scope>NUCLEOTIDE SEQUENCE</scope>
    <source>
        <strain evidence="15">Niue_2</strain>
        <tissue evidence="15">Leaf</tissue>
    </source>
</reference>
<evidence type="ECO:0000259" key="13">
    <source>
        <dbReference type="PROSITE" id="PS50089"/>
    </source>
</evidence>
<dbReference type="InterPro" id="IPR013083">
    <property type="entry name" value="Znf_RING/FYVE/PHD"/>
</dbReference>
<evidence type="ECO:0000256" key="3">
    <source>
        <dbReference type="ARBA" id="ARBA00003976"/>
    </source>
</evidence>
<dbReference type="GO" id="GO:0016567">
    <property type="term" value="P:protein ubiquitination"/>
    <property type="evidence" value="ECO:0007669"/>
    <property type="project" value="InterPro"/>
</dbReference>
<feature type="domain" description="RING-type" evidence="13">
    <location>
        <begin position="120"/>
        <end position="164"/>
    </location>
</feature>
<name>A0A843XMC1_COLES</name>
<dbReference type="InterPro" id="IPR017907">
    <property type="entry name" value="Znf_RING_CS"/>
</dbReference>
<dbReference type="GO" id="GO:0061630">
    <property type="term" value="F:ubiquitin protein ligase activity"/>
    <property type="evidence" value="ECO:0007669"/>
    <property type="project" value="UniProtKB-EC"/>
</dbReference>
<dbReference type="PANTHER" id="PTHR11685">
    <property type="entry name" value="RBR FAMILY RING FINGER AND IBR DOMAIN-CONTAINING"/>
    <property type="match status" value="1"/>
</dbReference>
<evidence type="ECO:0000313" key="15">
    <source>
        <dbReference type="EMBL" id="MQM20321.1"/>
    </source>
</evidence>
<dbReference type="InterPro" id="IPR001841">
    <property type="entry name" value="Znf_RING"/>
</dbReference>
<feature type="domain" description="RING-type" evidence="14">
    <location>
        <begin position="116"/>
        <end position="336"/>
    </location>
</feature>
<dbReference type="FunFam" id="3.30.40.10:FF:000230">
    <property type="entry name" value="RBR-type E3 ubiquitin transferase"/>
    <property type="match status" value="1"/>
</dbReference>
<dbReference type="Pfam" id="PF01485">
    <property type="entry name" value="IBR"/>
    <property type="match status" value="1"/>
</dbReference>
<dbReference type="OrthoDB" id="611966at2759"/>
<evidence type="ECO:0000256" key="10">
    <source>
        <dbReference type="ARBA" id="ARBA00022786"/>
    </source>
</evidence>
<dbReference type="GO" id="GO:0008270">
    <property type="term" value="F:zinc ion binding"/>
    <property type="evidence" value="ECO:0007669"/>
    <property type="project" value="UniProtKB-KW"/>
</dbReference>
<dbReference type="Gene3D" id="1.20.120.1750">
    <property type="match status" value="1"/>
</dbReference>
<evidence type="ECO:0000256" key="12">
    <source>
        <dbReference type="PROSITE-ProRule" id="PRU00175"/>
    </source>
</evidence>
<dbReference type="Proteomes" id="UP000652761">
    <property type="component" value="Unassembled WGS sequence"/>
</dbReference>
<evidence type="ECO:0000256" key="9">
    <source>
        <dbReference type="ARBA" id="ARBA00022771"/>
    </source>
</evidence>
<evidence type="ECO:0000259" key="14">
    <source>
        <dbReference type="PROSITE" id="PS51873"/>
    </source>
</evidence>
<dbReference type="PROSITE" id="PS50089">
    <property type="entry name" value="ZF_RING_2"/>
    <property type="match status" value="1"/>
</dbReference>
<evidence type="ECO:0000256" key="5">
    <source>
        <dbReference type="ARBA" id="ARBA00012251"/>
    </source>
</evidence>
<keyword evidence="6" id="KW-0808">Transferase</keyword>
<evidence type="ECO:0000256" key="11">
    <source>
        <dbReference type="ARBA" id="ARBA00022833"/>
    </source>
</evidence>
<evidence type="ECO:0000313" key="16">
    <source>
        <dbReference type="Proteomes" id="UP000652761"/>
    </source>
</evidence>
<gene>
    <name evidence="15" type="ORF">Taro_053340</name>
</gene>
<evidence type="ECO:0000256" key="7">
    <source>
        <dbReference type="ARBA" id="ARBA00022723"/>
    </source>
</evidence>
<keyword evidence="10" id="KW-0833">Ubl conjugation pathway</keyword>
<accession>A0A843XMC1</accession>
<comment type="function">
    <text evidence="3">Might act as an E3 ubiquitin-protein ligase, or as part of E3 complex, which accepts ubiquitin from specific E2 ubiquitin-conjugating enzymes and then transfers it to substrates.</text>
</comment>
<comment type="catalytic activity">
    <reaction evidence="1">
        <text>[E2 ubiquitin-conjugating enzyme]-S-ubiquitinyl-L-cysteine + [acceptor protein]-L-lysine = [E2 ubiquitin-conjugating enzyme]-L-cysteine + [acceptor protein]-N(6)-ubiquitinyl-L-lysine.</text>
        <dbReference type="EC" id="2.3.2.31"/>
    </reaction>
</comment>
<dbReference type="SMART" id="SM00647">
    <property type="entry name" value="IBR"/>
    <property type="match status" value="1"/>
</dbReference>
<dbReference type="CDD" id="cd22582">
    <property type="entry name" value="BRcat_RBR_unk"/>
    <property type="match status" value="1"/>
</dbReference>
<keyword evidence="8" id="KW-0677">Repeat</keyword>
<dbReference type="PROSITE" id="PS00518">
    <property type="entry name" value="ZF_RING_1"/>
    <property type="match status" value="1"/>
</dbReference>
<keyword evidence="7" id="KW-0479">Metal-binding</keyword>
<dbReference type="InterPro" id="IPR044066">
    <property type="entry name" value="TRIAD_supradom"/>
</dbReference>
<keyword evidence="16" id="KW-1185">Reference proteome</keyword>
<protein>
    <recommendedName>
        <fullName evidence="5">RBR-type E3 ubiquitin transferase</fullName>
        <ecNumber evidence="5">2.3.2.31</ecNumber>
    </recommendedName>
</protein>
<dbReference type="AlphaFoldDB" id="A0A843XMC1"/>
<evidence type="ECO:0000256" key="1">
    <source>
        <dbReference type="ARBA" id="ARBA00001798"/>
    </source>
</evidence>
<comment type="caution">
    <text evidence="15">The sequence shown here is derived from an EMBL/GenBank/DDBJ whole genome shotgun (WGS) entry which is preliminary data.</text>
</comment>
<evidence type="ECO:0000256" key="6">
    <source>
        <dbReference type="ARBA" id="ARBA00022679"/>
    </source>
</evidence>
<comment type="cofactor">
    <cofactor evidence="2">
        <name>Zn(2+)</name>
        <dbReference type="ChEBI" id="CHEBI:29105"/>
    </cofactor>
</comment>
<dbReference type="EC" id="2.3.2.31" evidence="5"/>
<evidence type="ECO:0000256" key="8">
    <source>
        <dbReference type="ARBA" id="ARBA00022737"/>
    </source>
</evidence>
<dbReference type="SUPFAM" id="SSF57850">
    <property type="entry name" value="RING/U-box"/>
    <property type="match status" value="3"/>
</dbReference>
<dbReference type="PROSITE" id="PS51873">
    <property type="entry name" value="TRIAD"/>
    <property type="match status" value="1"/>
</dbReference>
<comment type="similarity">
    <text evidence="4">Belongs to the RBR family. Ariadne subfamily.</text>
</comment>
<dbReference type="EMBL" id="NMUH01009719">
    <property type="protein sequence ID" value="MQM20321.1"/>
    <property type="molecule type" value="Genomic_DNA"/>
</dbReference>
<evidence type="ECO:0000256" key="2">
    <source>
        <dbReference type="ARBA" id="ARBA00001947"/>
    </source>
</evidence>